<evidence type="ECO:0000256" key="1">
    <source>
        <dbReference type="ARBA" id="ARBA00010457"/>
    </source>
</evidence>
<keyword evidence="4" id="KW-1185">Reference proteome</keyword>
<comment type="similarity">
    <text evidence="1">Belongs to the Cu-Zn superoxide dismutase family.</text>
</comment>
<evidence type="ECO:0000313" key="4">
    <source>
        <dbReference type="Proteomes" id="UP000373149"/>
    </source>
</evidence>
<dbReference type="AlphaFoldDB" id="A0A5N8WUD5"/>
<dbReference type="SUPFAM" id="SSF49329">
    <property type="entry name" value="Cu,Zn superoxide dismutase-like"/>
    <property type="match status" value="1"/>
</dbReference>
<dbReference type="Gene3D" id="2.60.40.200">
    <property type="entry name" value="Superoxide dismutase, copper/zinc binding domain"/>
    <property type="match status" value="1"/>
</dbReference>
<dbReference type="InterPro" id="IPR036423">
    <property type="entry name" value="SOD-like_Cu/Zn_dom_sf"/>
</dbReference>
<dbReference type="EMBL" id="VMNX01000046">
    <property type="protein sequence ID" value="MPY49845.1"/>
    <property type="molecule type" value="Genomic_DNA"/>
</dbReference>
<organism evidence="3 4">
    <name type="scientific">Streptomyces acidicola</name>
    <dbReference type="NCBI Taxonomy" id="2596892"/>
    <lineage>
        <taxon>Bacteria</taxon>
        <taxon>Bacillati</taxon>
        <taxon>Actinomycetota</taxon>
        <taxon>Actinomycetes</taxon>
        <taxon>Kitasatosporales</taxon>
        <taxon>Streptomycetaceae</taxon>
        <taxon>Streptomyces</taxon>
    </lineage>
</organism>
<dbReference type="Proteomes" id="UP000373149">
    <property type="component" value="Unassembled WGS sequence"/>
</dbReference>
<protein>
    <submittedName>
        <fullName evidence="3">Superoxide dismutase family protein</fullName>
    </submittedName>
</protein>
<sequence>MAMDGMEGMDMGDPDATPANEIKGADLKEGTFVVLDTAPPDSDGVKGTAWLAQHDDGTTVTVMLSGLEPGTEYMSHLHAQSCAKDNGGDHFQFKKGGPTTPPNEVHLAFTAGDDGKAMMTVNNDTKVGDGARAIVVHPAKAMDNKLACADF</sequence>
<proteinExistence type="inferred from homology"/>
<evidence type="ECO:0000313" key="3">
    <source>
        <dbReference type="EMBL" id="MPY49845.1"/>
    </source>
</evidence>
<dbReference type="GO" id="GO:0006801">
    <property type="term" value="P:superoxide metabolic process"/>
    <property type="evidence" value="ECO:0007669"/>
    <property type="project" value="InterPro"/>
</dbReference>
<name>A0A5N8WUD5_9ACTN</name>
<dbReference type="GO" id="GO:0046872">
    <property type="term" value="F:metal ion binding"/>
    <property type="evidence" value="ECO:0007669"/>
    <property type="project" value="InterPro"/>
</dbReference>
<reference evidence="3 4" key="1">
    <citation type="submission" date="2019-09" db="EMBL/GenBank/DDBJ databases">
        <authorList>
            <person name="Duangmal K."/>
            <person name="Teo W.F.A."/>
            <person name="Lipun K."/>
        </authorList>
    </citation>
    <scope>NUCLEOTIDE SEQUENCE [LARGE SCALE GENOMIC DNA]</scope>
    <source>
        <strain evidence="3 4">K1PN6</strain>
    </source>
</reference>
<feature type="compositionally biased region" description="Low complexity" evidence="2">
    <location>
        <begin position="1"/>
        <end position="11"/>
    </location>
</feature>
<evidence type="ECO:0000256" key="2">
    <source>
        <dbReference type="SAM" id="MobiDB-lite"/>
    </source>
</evidence>
<comment type="caution">
    <text evidence="3">The sequence shown here is derived from an EMBL/GenBank/DDBJ whole genome shotgun (WGS) entry which is preliminary data.</text>
</comment>
<gene>
    <name evidence="3" type="ORF">FPZ41_15225</name>
</gene>
<accession>A0A5N8WUD5</accession>
<feature type="region of interest" description="Disordered" evidence="2">
    <location>
        <begin position="1"/>
        <end position="21"/>
    </location>
</feature>